<dbReference type="PANTHER" id="PTHR13016:SF0">
    <property type="entry name" value="AMME SYNDROME CANDIDATE GENE 1 PROTEIN"/>
    <property type="match status" value="1"/>
</dbReference>
<dbReference type="Pfam" id="PF02900">
    <property type="entry name" value="LigB"/>
    <property type="match status" value="1"/>
</dbReference>
<dbReference type="InterPro" id="IPR004183">
    <property type="entry name" value="Xdiol_dOase_suB"/>
</dbReference>
<feature type="domain" description="AMMECR1" evidence="1">
    <location>
        <begin position="291"/>
        <end position="462"/>
    </location>
</feature>
<proteinExistence type="predicted"/>
<dbReference type="SUPFAM" id="SSF53213">
    <property type="entry name" value="LigB-like"/>
    <property type="match status" value="1"/>
</dbReference>
<dbReference type="Gene3D" id="3.30.700.20">
    <property type="entry name" value="Hypothetical protein ph0010, domain 1"/>
    <property type="match status" value="1"/>
</dbReference>
<evidence type="ECO:0000313" key="2">
    <source>
        <dbReference type="EMBL" id="HIZ48347.1"/>
    </source>
</evidence>
<dbReference type="EMBL" id="DXBO01000098">
    <property type="protein sequence ID" value="HIZ48347.1"/>
    <property type="molecule type" value="Genomic_DNA"/>
</dbReference>
<dbReference type="NCBIfam" id="TIGR04335">
    <property type="entry name" value="AmmeMemoSam_A"/>
    <property type="match status" value="1"/>
</dbReference>
<comment type="caution">
    <text evidence="2">The sequence shown here is derived from an EMBL/GenBank/DDBJ whole genome shotgun (WGS) entry which is preliminary data.</text>
</comment>
<dbReference type="Pfam" id="PF01871">
    <property type="entry name" value="AMMECR1"/>
    <property type="match status" value="1"/>
</dbReference>
<dbReference type="GO" id="GO:0008198">
    <property type="term" value="F:ferrous iron binding"/>
    <property type="evidence" value="ECO:0007669"/>
    <property type="project" value="InterPro"/>
</dbReference>
<gene>
    <name evidence="2" type="primary">amrA</name>
    <name evidence="2" type="ORF">H9810_06505</name>
</gene>
<organism evidence="2 3">
    <name type="scientific">Candidatus Gemmiger excrementavium</name>
    <dbReference type="NCBI Taxonomy" id="2838608"/>
    <lineage>
        <taxon>Bacteria</taxon>
        <taxon>Bacillati</taxon>
        <taxon>Bacillota</taxon>
        <taxon>Clostridia</taxon>
        <taxon>Eubacteriales</taxon>
        <taxon>Gemmiger</taxon>
    </lineage>
</organism>
<dbReference type="InterPro" id="IPR027485">
    <property type="entry name" value="AMMECR1_N"/>
</dbReference>
<dbReference type="CDD" id="cd07951">
    <property type="entry name" value="ED_3B_N_AMMECR1"/>
    <property type="match status" value="1"/>
</dbReference>
<dbReference type="PROSITE" id="PS51112">
    <property type="entry name" value="AMMECR1"/>
    <property type="match status" value="1"/>
</dbReference>
<name>A0A9D2F3F3_9FIRM</name>
<dbReference type="Gene3D" id="3.40.830.10">
    <property type="entry name" value="LigB-like"/>
    <property type="match status" value="1"/>
</dbReference>
<dbReference type="InterPro" id="IPR002733">
    <property type="entry name" value="AMMECR1_domain"/>
</dbReference>
<accession>A0A9D2F3F3</accession>
<reference evidence="2" key="2">
    <citation type="submission" date="2021-04" db="EMBL/GenBank/DDBJ databases">
        <authorList>
            <person name="Gilroy R."/>
        </authorList>
    </citation>
    <scope>NUCLEOTIDE SEQUENCE</scope>
    <source>
        <strain evidence="2">3436</strain>
    </source>
</reference>
<dbReference type="Proteomes" id="UP000824031">
    <property type="component" value="Unassembled WGS sequence"/>
</dbReference>
<dbReference type="PANTHER" id="PTHR13016">
    <property type="entry name" value="AMMECR1 HOMOLOG"/>
    <property type="match status" value="1"/>
</dbReference>
<evidence type="ECO:0000259" key="1">
    <source>
        <dbReference type="PROSITE" id="PS51112"/>
    </source>
</evidence>
<dbReference type="GO" id="GO:0016702">
    <property type="term" value="F:oxidoreductase activity, acting on single donors with incorporation of molecular oxygen, incorporation of two atoms of oxygen"/>
    <property type="evidence" value="ECO:0007669"/>
    <property type="project" value="UniProtKB-ARBA"/>
</dbReference>
<evidence type="ECO:0000313" key="3">
    <source>
        <dbReference type="Proteomes" id="UP000824031"/>
    </source>
</evidence>
<dbReference type="SUPFAM" id="SSF143447">
    <property type="entry name" value="AMMECR1-like"/>
    <property type="match status" value="1"/>
</dbReference>
<dbReference type="InterPro" id="IPR023473">
    <property type="entry name" value="AMMECR1"/>
</dbReference>
<protein>
    <submittedName>
        <fullName evidence="2">AmmeMemoRadiSam system protein A</fullName>
    </submittedName>
</protein>
<dbReference type="AlphaFoldDB" id="A0A9D2F3F3"/>
<sequence>MPLLGAVLTPHPPVLLPEVGHGRERKIAATGQAMRQAAEAVARWAPEVLVVASPHTVLYADYFHMAPGSGAVGDMAAFGAPQVRLEVRYDAPLRAEIIRRAEAAALPAGTLGQRDPRLDHGVVIPLYYLRKAGVTCPVVRLGLSGFSALDHYRLGQCVAEAVGTLGRRAVFVASGDLSHKLKTDGPYGYAPEGPVFDEAVTRTMASGNFLEFLTMEPSLCERAAECGLRAFQIMAGALDGLAVEPQLLSHEGPFGVGYGVALFPVTGRDDTRRYAAACEEARKARLAARRAGEDPWVRLARLSLETWVRQGRPLQALPSDLPAELTDRAAGTFVSLHKDGRLRGCIGTIAPTAETVAQEIVQNAVSAGTRDPRFPPVGARELDDLEYSVDVLGTPEPVDSTDQLDPKRYGVIVSYGCKRGLLLPDLDGVDTVEEQLDIARRKGGIREEDPCAIERFKVVRHL</sequence>
<reference evidence="2" key="1">
    <citation type="journal article" date="2021" name="PeerJ">
        <title>Extensive microbial diversity within the chicken gut microbiome revealed by metagenomics and culture.</title>
        <authorList>
            <person name="Gilroy R."/>
            <person name="Ravi A."/>
            <person name="Getino M."/>
            <person name="Pursley I."/>
            <person name="Horton D.L."/>
            <person name="Alikhan N.F."/>
            <person name="Baker D."/>
            <person name="Gharbi K."/>
            <person name="Hall N."/>
            <person name="Watson M."/>
            <person name="Adriaenssens E.M."/>
            <person name="Foster-Nyarko E."/>
            <person name="Jarju S."/>
            <person name="Secka A."/>
            <person name="Antonio M."/>
            <person name="Oren A."/>
            <person name="Chaudhuri R.R."/>
            <person name="La Ragione R."/>
            <person name="Hildebrand F."/>
            <person name="Pallen M.J."/>
        </authorList>
    </citation>
    <scope>NUCLEOTIDE SEQUENCE</scope>
    <source>
        <strain evidence="2">3436</strain>
    </source>
</reference>
<dbReference type="InterPro" id="IPR027623">
    <property type="entry name" value="AmmeMemoSam_A"/>
</dbReference>
<dbReference type="InterPro" id="IPR036071">
    <property type="entry name" value="AMMECR1_dom_sf"/>
</dbReference>